<gene>
    <name evidence="2" type="ORF">UFOPK2656_03492</name>
    <name evidence="3" type="ORF">UFOPK3099_01024</name>
    <name evidence="4" type="ORF">UFOPK3267_02716</name>
    <name evidence="5" type="ORF">UFOPK3651_03489</name>
    <name evidence="6" type="ORF">UFOPK3931_00003</name>
    <name evidence="1" type="ORF">UFOPK4189_03352</name>
</gene>
<protein>
    <submittedName>
        <fullName evidence="1">Unannotated protein</fullName>
    </submittedName>
</protein>
<evidence type="ECO:0000313" key="6">
    <source>
        <dbReference type="EMBL" id="CAB4969852.1"/>
    </source>
</evidence>
<dbReference type="EMBL" id="CAEZYF010000041">
    <property type="protein sequence ID" value="CAB4750139.1"/>
    <property type="molecule type" value="Genomic_DNA"/>
</dbReference>
<dbReference type="SUPFAM" id="SSF54637">
    <property type="entry name" value="Thioesterase/thiol ester dehydrase-isomerase"/>
    <property type="match status" value="1"/>
</dbReference>
<dbReference type="EMBL" id="CAFBIY010000213">
    <property type="protein sequence ID" value="CAB4853191.1"/>
    <property type="molecule type" value="Genomic_DNA"/>
</dbReference>
<evidence type="ECO:0000313" key="3">
    <source>
        <dbReference type="EMBL" id="CAB4815339.1"/>
    </source>
</evidence>
<sequence length="275" mass="29085">MTDEPSTPGESPNGIWASSLADLVSYRHLGCTSQQVDRDHAVGTMRLRRDMRSSAGLLSAPVTIAMLDTAGICIDRVYFLGLTHIEVQLLDPAADVHTLRVQGTVVRWARTQVFTEATFVSDADPTRVIGVGVADWAVIAPTPEGFVYTDPSRAEEVDESQLPPLPLAYDATPIDGGHEISILSSRIGGVALHHGPILVTLEATAMELAAATGAGSLAVEHASVRIVKAGTAGPFRTSGTIVHDGASVLVRTELIDHGNGNTLVAVAHHRLRRGN</sequence>
<dbReference type="EMBL" id="CAFAAV010000062">
    <property type="protein sequence ID" value="CAB4815339.1"/>
    <property type="molecule type" value="Genomic_DNA"/>
</dbReference>
<reference evidence="1" key="1">
    <citation type="submission" date="2020-05" db="EMBL/GenBank/DDBJ databases">
        <authorList>
            <person name="Chiriac C."/>
            <person name="Salcher M."/>
            <person name="Ghai R."/>
            <person name="Kavagutti S V."/>
        </authorList>
    </citation>
    <scope>NUCLEOTIDE SEQUENCE</scope>
</reference>
<dbReference type="Gene3D" id="3.10.129.10">
    <property type="entry name" value="Hotdog Thioesterase"/>
    <property type="match status" value="1"/>
</dbReference>
<evidence type="ECO:0000313" key="1">
    <source>
        <dbReference type="EMBL" id="CAB4365610.1"/>
    </source>
</evidence>
<evidence type="ECO:0000313" key="2">
    <source>
        <dbReference type="EMBL" id="CAB4750139.1"/>
    </source>
</evidence>
<name>A0A6J6ABN7_9ZZZZ</name>
<accession>A0A6J6ABN7</accession>
<dbReference type="EMBL" id="CAFBMT010000048">
    <property type="protein sequence ID" value="CAB4960603.1"/>
    <property type="molecule type" value="Genomic_DNA"/>
</dbReference>
<dbReference type="AlphaFoldDB" id="A0A6J6ABN7"/>
<organism evidence="1">
    <name type="scientific">freshwater metagenome</name>
    <dbReference type="NCBI Taxonomy" id="449393"/>
    <lineage>
        <taxon>unclassified sequences</taxon>
        <taxon>metagenomes</taxon>
        <taxon>ecological metagenomes</taxon>
    </lineage>
</organism>
<evidence type="ECO:0000313" key="5">
    <source>
        <dbReference type="EMBL" id="CAB4960603.1"/>
    </source>
</evidence>
<dbReference type="EMBL" id="CAFBOL010000001">
    <property type="protein sequence ID" value="CAB4969852.1"/>
    <property type="molecule type" value="Genomic_DNA"/>
</dbReference>
<dbReference type="EMBL" id="CAESGF010000037">
    <property type="protein sequence ID" value="CAB4365610.1"/>
    <property type="molecule type" value="Genomic_DNA"/>
</dbReference>
<dbReference type="InterPro" id="IPR029069">
    <property type="entry name" value="HotDog_dom_sf"/>
</dbReference>
<evidence type="ECO:0000313" key="4">
    <source>
        <dbReference type="EMBL" id="CAB4853191.1"/>
    </source>
</evidence>
<proteinExistence type="predicted"/>